<name>A0A1F7ILQ7_9BACT</name>
<gene>
    <name evidence="10" type="ORF">A3B40_01430</name>
</gene>
<evidence type="ECO:0000313" key="11">
    <source>
        <dbReference type="Proteomes" id="UP000178040"/>
    </source>
</evidence>
<feature type="transmembrane region" description="Helical" evidence="8">
    <location>
        <begin position="224"/>
        <end position="244"/>
    </location>
</feature>
<keyword evidence="3" id="KW-0328">Glycosyltransferase</keyword>
<feature type="transmembrane region" description="Helical" evidence="8">
    <location>
        <begin position="309"/>
        <end position="325"/>
    </location>
</feature>
<evidence type="ECO:0000256" key="6">
    <source>
        <dbReference type="ARBA" id="ARBA00022989"/>
    </source>
</evidence>
<evidence type="ECO:0000256" key="5">
    <source>
        <dbReference type="ARBA" id="ARBA00022692"/>
    </source>
</evidence>
<dbReference type="Pfam" id="PF13231">
    <property type="entry name" value="PMT_2"/>
    <property type="match status" value="1"/>
</dbReference>
<evidence type="ECO:0000256" key="1">
    <source>
        <dbReference type="ARBA" id="ARBA00004651"/>
    </source>
</evidence>
<dbReference type="GO" id="GO:0009103">
    <property type="term" value="P:lipopolysaccharide biosynthetic process"/>
    <property type="evidence" value="ECO:0007669"/>
    <property type="project" value="UniProtKB-ARBA"/>
</dbReference>
<feature type="transmembrane region" description="Helical" evidence="8">
    <location>
        <begin position="182"/>
        <end position="212"/>
    </location>
</feature>
<keyword evidence="5 8" id="KW-0812">Transmembrane</keyword>
<evidence type="ECO:0000259" key="9">
    <source>
        <dbReference type="Pfam" id="PF13231"/>
    </source>
</evidence>
<evidence type="ECO:0000313" key="10">
    <source>
        <dbReference type="EMBL" id="OGK44283.1"/>
    </source>
</evidence>
<reference evidence="10 11" key="1">
    <citation type="journal article" date="2016" name="Nat. Commun.">
        <title>Thousands of microbial genomes shed light on interconnected biogeochemical processes in an aquifer system.</title>
        <authorList>
            <person name="Anantharaman K."/>
            <person name="Brown C.T."/>
            <person name="Hug L.A."/>
            <person name="Sharon I."/>
            <person name="Castelle C.J."/>
            <person name="Probst A.J."/>
            <person name="Thomas B.C."/>
            <person name="Singh A."/>
            <person name="Wilkins M.J."/>
            <person name="Karaoz U."/>
            <person name="Brodie E.L."/>
            <person name="Williams K.H."/>
            <person name="Hubbard S.S."/>
            <person name="Banfield J.F."/>
        </authorList>
    </citation>
    <scope>NUCLEOTIDE SEQUENCE [LARGE SCALE GENOMIC DNA]</scope>
</reference>
<comment type="caution">
    <text evidence="10">The sequence shown here is derived from an EMBL/GenBank/DDBJ whole genome shotgun (WGS) entry which is preliminary data.</text>
</comment>
<evidence type="ECO:0000256" key="7">
    <source>
        <dbReference type="ARBA" id="ARBA00023136"/>
    </source>
</evidence>
<protein>
    <recommendedName>
        <fullName evidence="9">Glycosyltransferase RgtA/B/C/D-like domain-containing protein</fullName>
    </recommendedName>
</protein>
<feature type="transmembrane region" description="Helical" evidence="8">
    <location>
        <begin position="6"/>
        <end position="22"/>
    </location>
</feature>
<dbReference type="AlphaFoldDB" id="A0A1F7ILQ7"/>
<comment type="subcellular location">
    <subcellularLocation>
        <location evidence="1">Cell membrane</location>
        <topology evidence="1">Multi-pass membrane protein</topology>
    </subcellularLocation>
</comment>
<feature type="transmembrane region" description="Helical" evidence="8">
    <location>
        <begin position="285"/>
        <end position="303"/>
    </location>
</feature>
<dbReference type="GO" id="GO:0016763">
    <property type="term" value="F:pentosyltransferase activity"/>
    <property type="evidence" value="ECO:0007669"/>
    <property type="project" value="TreeGrafter"/>
</dbReference>
<feature type="domain" description="Glycosyltransferase RgtA/B/C/D-like" evidence="9">
    <location>
        <begin position="80"/>
        <end position="240"/>
    </location>
</feature>
<feature type="transmembrane region" description="Helical" evidence="8">
    <location>
        <begin position="361"/>
        <end position="384"/>
    </location>
</feature>
<evidence type="ECO:0000256" key="4">
    <source>
        <dbReference type="ARBA" id="ARBA00022679"/>
    </source>
</evidence>
<keyword evidence="4" id="KW-0808">Transferase</keyword>
<dbReference type="InterPro" id="IPR050297">
    <property type="entry name" value="LipidA_mod_glycosyltrf_83"/>
</dbReference>
<evidence type="ECO:0000256" key="3">
    <source>
        <dbReference type="ARBA" id="ARBA00022676"/>
    </source>
</evidence>
<dbReference type="PANTHER" id="PTHR33908">
    <property type="entry name" value="MANNOSYLTRANSFERASE YKCB-RELATED"/>
    <property type="match status" value="1"/>
</dbReference>
<accession>A0A1F7ILQ7</accession>
<dbReference type="InterPro" id="IPR038731">
    <property type="entry name" value="RgtA/B/C-like"/>
</dbReference>
<organism evidence="10 11">
    <name type="scientific">Candidatus Roizmanbacteria bacterium RIFCSPLOWO2_01_FULL_37_16</name>
    <dbReference type="NCBI Taxonomy" id="1802058"/>
    <lineage>
        <taxon>Bacteria</taxon>
        <taxon>Candidatus Roizmaniibacteriota</taxon>
    </lineage>
</organism>
<dbReference type="GO" id="GO:0005886">
    <property type="term" value="C:plasma membrane"/>
    <property type="evidence" value="ECO:0007669"/>
    <property type="project" value="UniProtKB-SubCell"/>
</dbReference>
<feature type="transmembrane region" description="Helical" evidence="8">
    <location>
        <begin position="128"/>
        <end position="148"/>
    </location>
</feature>
<evidence type="ECO:0000256" key="2">
    <source>
        <dbReference type="ARBA" id="ARBA00022475"/>
    </source>
</evidence>
<feature type="transmembrane region" description="Helical" evidence="8">
    <location>
        <begin position="154"/>
        <end position="170"/>
    </location>
</feature>
<feature type="transmembrane region" description="Helical" evidence="8">
    <location>
        <begin position="337"/>
        <end position="355"/>
    </location>
</feature>
<dbReference type="PANTHER" id="PTHR33908:SF11">
    <property type="entry name" value="MEMBRANE PROTEIN"/>
    <property type="match status" value="1"/>
</dbReference>
<evidence type="ECO:0000256" key="8">
    <source>
        <dbReference type="SAM" id="Phobius"/>
    </source>
</evidence>
<dbReference type="EMBL" id="MGAI01000031">
    <property type="protein sequence ID" value="OGK44283.1"/>
    <property type="molecule type" value="Genomic_DNA"/>
</dbReference>
<sequence length="479" mass="56317">MNKKDIFILFIILFLSLIFRLYRISTPLADLHSWRQADTAAVARNFVREGIDLLHPRYDDLSGREAGKENPQGYRMVEFPIYNAIFAFIFKLAPFLPIEVYGRLTSAIFSLLVIGVIYYLMLKEATRLAAVVAGLIYAVFPFFVFFSRVVLPETTALSFTFISILFLYFYQEKKINPIDELIYFIVSAIFFAFAILVKPTVIFYSVVLFYLFWQKYHFKFLRKINFFLYFIIAFLPFALWRLYIRNFPEGIPVSDWLITSVNTYEGLKNIFFRPAFFRWIFFERINNIIFGGYLSTFFLLGILGKSKKFFFQTFLLSNLLYLFTFQGGNIQHEYYQTLILPALAIFCGIGVQFLVYLKKHLLSPFILGSIIVTIFILSFYFSLYRVRDYYNYPKDLSQIAKIIKTLSKDNDKIVTDTTGDSTLLYLTDRKGTPSLYKDPPTLQKLGYSYLIIFNKDYSEQLKNNFTTVFENDKFVMFKL</sequence>
<keyword evidence="7 8" id="KW-0472">Membrane</keyword>
<dbReference type="Proteomes" id="UP000178040">
    <property type="component" value="Unassembled WGS sequence"/>
</dbReference>
<feature type="transmembrane region" description="Helical" evidence="8">
    <location>
        <begin position="104"/>
        <end position="121"/>
    </location>
</feature>
<proteinExistence type="predicted"/>
<keyword evidence="6 8" id="KW-1133">Transmembrane helix</keyword>
<keyword evidence="2" id="KW-1003">Cell membrane</keyword>